<evidence type="ECO:0000313" key="2">
    <source>
        <dbReference type="EMBL" id="SUZ51091.1"/>
    </source>
</evidence>
<protein>
    <recommendedName>
        <fullName evidence="1">Carbohydrate kinase PfkB domain-containing protein</fullName>
    </recommendedName>
</protein>
<sequence length="351" mass="37963">MLDGAAQNRVDRLKKLRLLLDEIDGSKVTLIGDTMLDRYHHGYSNNLNSTAPVPVMKVIRSEESPGASAHIALGLNSLGMDVRFHCSIGDDPEGSSISNMLSTEGISTDQIIVVQSRKTLTKIRFYGSRESLLERSQILLQADRGPQEPLSSDVSEALATSALESLKDSCALVISDYDKGVIDASGSHLLIRKAHKIGIPVIVDPKLTGLEKSRNATVVLFEIRGLELLRRRSMLEGSRETAAHLIESYGWDSLVVLGGVDGVTLYQSDGSVQFFPCMSPAPEQQIGLHDAAATALAAALGHGYSMTDATTLAAAACECVLTAESSHEFVDKNTLGLWLDELSWQMQISER</sequence>
<feature type="domain" description="Carbohydrate kinase PfkB" evidence="1">
    <location>
        <begin position="27"/>
        <end position="327"/>
    </location>
</feature>
<proteinExistence type="predicted"/>
<dbReference type="SUPFAM" id="SSF53613">
    <property type="entry name" value="Ribokinase-like"/>
    <property type="match status" value="1"/>
</dbReference>
<dbReference type="GO" id="GO:0005829">
    <property type="term" value="C:cytosol"/>
    <property type="evidence" value="ECO:0007669"/>
    <property type="project" value="TreeGrafter"/>
</dbReference>
<dbReference type="PANTHER" id="PTHR46969:SF1">
    <property type="entry name" value="BIFUNCTIONAL PROTEIN HLDE"/>
    <property type="match status" value="1"/>
</dbReference>
<dbReference type="EMBL" id="UINC01000205">
    <property type="protein sequence ID" value="SUZ51091.1"/>
    <property type="molecule type" value="Genomic_DNA"/>
</dbReference>
<dbReference type="GO" id="GO:0033786">
    <property type="term" value="F:heptose-1-phosphate adenylyltransferase activity"/>
    <property type="evidence" value="ECO:0007669"/>
    <property type="project" value="TreeGrafter"/>
</dbReference>
<dbReference type="AlphaFoldDB" id="A0A381N8Z8"/>
<evidence type="ECO:0000259" key="1">
    <source>
        <dbReference type="Pfam" id="PF00294"/>
    </source>
</evidence>
<dbReference type="PANTHER" id="PTHR46969">
    <property type="entry name" value="BIFUNCTIONAL PROTEIN HLDE"/>
    <property type="match status" value="1"/>
</dbReference>
<name>A0A381N8Z8_9ZZZZ</name>
<dbReference type="Gene3D" id="3.40.1190.20">
    <property type="match status" value="1"/>
</dbReference>
<accession>A0A381N8Z8</accession>
<dbReference type="InterPro" id="IPR011611">
    <property type="entry name" value="PfkB_dom"/>
</dbReference>
<reference evidence="2" key="1">
    <citation type="submission" date="2018-05" db="EMBL/GenBank/DDBJ databases">
        <authorList>
            <person name="Lanie J.A."/>
            <person name="Ng W.-L."/>
            <person name="Kazmierczak K.M."/>
            <person name="Andrzejewski T.M."/>
            <person name="Davidsen T.M."/>
            <person name="Wayne K.J."/>
            <person name="Tettelin H."/>
            <person name="Glass J.I."/>
            <person name="Rusch D."/>
            <person name="Podicherti R."/>
            <person name="Tsui H.-C.T."/>
            <person name="Winkler M.E."/>
        </authorList>
    </citation>
    <scope>NUCLEOTIDE SEQUENCE</scope>
</reference>
<dbReference type="Pfam" id="PF00294">
    <property type="entry name" value="PfkB"/>
    <property type="match status" value="1"/>
</dbReference>
<dbReference type="GO" id="GO:0033785">
    <property type="term" value="F:heptose 7-phosphate kinase activity"/>
    <property type="evidence" value="ECO:0007669"/>
    <property type="project" value="TreeGrafter"/>
</dbReference>
<gene>
    <name evidence="2" type="ORF">METZ01_LOCUS3945</name>
</gene>
<dbReference type="InterPro" id="IPR029056">
    <property type="entry name" value="Ribokinase-like"/>
</dbReference>
<organism evidence="2">
    <name type="scientific">marine metagenome</name>
    <dbReference type="NCBI Taxonomy" id="408172"/>
    <lineage>
        <taxon>unclassified sequences</taxon>
        <taxon>metagenomes</taxon>
        <taxon>ecological metagenomes</taxon>
    </lineage>
</organism>